<evidence type="ECO:0000256" key="4">
    <source>
        <dbReference type="ARBA" id="ARBA00023187"/>
    </source>
</evidence>
<keyword evidence="2" id="KW-0507">mRNA processing</keyword>
<keyword evidence="5" id="KW-0539">Nucleus</keyword>
<dbReference type="Gene3D" id="2.20.70.10">
    <property type="match status" value="2"/>
</dbReference>
<sequence length="1071" mass="122481">MDNNPQNPGSQFRPVVPAQQGQPFMQSASGTQQYRAVGQGMPGQTQLPQFSQPMQMSSRPGQPGHPSPSSQAMPMPYMQPNMTFTSSSPQFQNSATTNSHVPSLGGPGVPLSSSYTFTAPSFGQPQNATNVSSQFHTVSQMHTPGASTGGQPWLSSGNQGPLTVSSVPQTGQQPSTTTPTNQASNVSNTSQDASSDWQEYTAGDGRRYYYNKRTKQSSWEKPLELMTPLEFVLCRYYYNKDTKQSKWTIPEELKLAREEAEKEASRGTQSEMATNPNASAVLTPSALDRPSASASSVNDVSSTAPRVASSPVAVAPVIPVGNVPPNVGSESSSTAAGERVTAVPLIPAVGGASMVSPMTSTENSSSHGVPKAVEVSAQDTEEAKKGMAVAGKVNTTQLEEKAVDDEPFIYASKQEAKIAFKSLLEDANVEADWNWEQAMRVIINDKRYGALKTLGERKQAFNEYLMQRKKLEAEERRLRQRKAKEEIPDAHPDSSDPGCTYHQQESKELTSSMRWSKAMAMFEDDERYKAVERPSDREDLFQNYLVDLQKKLLYISLCLFLSALHGFQFQERAKAQEEQRQYRLEYRQFLESCGLIKVDTQWRKVQDRLEDDERCSRLEKIDRLEIFQEYIRDLEKEEDEQRKIKKEHIKRVERKNRDEFRKMMEEHVISGALTAKTQWRDYCQKVKESVAYQAVASNTSGSTPKDLFEDVTEELEKKVLVSDFTHVHQWKIYEIESIGYHEDKTRVKDAMKLKKVTVAPTWTLEDFKVAIEEDIISSLSDVSLQVQEAVLRKLFTTAYNCFYGMIRLYVSFCKSNVFRVFYGWKCLGYFYLEMNVDESSLELVFEDLLERAKEKEEKEAKKRQRLAKDFTELLYDIKEITASSTWEECQQLFEESSEYRAVGDESLARETFEEYVARLLEKAKEKERKREEEKARKEEKERRKEKERREKEKEREEREREKDKKKDDSDIENLEIKEEKKREKEKDRKHRKRHQSSIVTDDVSSDKDEREDSGKKSRRHGSERKKSRKHAYSPESDSESKHKKHKRDSRKNGGGHEELEDGELGEDGEIQ</sequence>
<dbReference type="Gene3D" id="1.10.10.440">
    <property type="entry name" value="FF domain"/>
    <property type="match status" value="5"/>
</dbReference>
<dbReference type="GO" id="GO:0045292">
    <property type="term" value="P:mRNA cis splicing, via spliceosome"/>
    <property type="evidence" value="ECO:0007669"/>
    <property type="project" value="InterPro"/>
</dbReference>
<evidence type="ECO:0000256" key="9">
    <source>
        <dbReference type="SAM" id="MobiDB-lite"/>
    </source>
</evidence>
<feature type="domain" description="FF" evidence="11">
    <location>
        <begin position="576"/>
        <end position="633"/>
    </location>
</feature>
<feature type="domain" description="FF" evidence="11">
    <location>
        <begin position="413"/>
        <end position="467"/>
    </location>
</feature>
<feature type="compositionally biased region" description="Polar residues" evidence="9">
    <location>
        <begin position="42"/>
        <end position="56"/>
    </location>
</feature>
<dbReference type="InterPro" id="IPR001202">
    <property type="entry name" value="WW_dom"/>
</dbReference>
<comment type="caution">
    <text evidence="12">The sequence shown here is derived from an EMBL/GenBank/DDBJ whole genome shotgun (WGS) entry which is preliminary data.</text>
</comment>
<dbReference type="PROSITE" id="PS50020">
    <property type="entry name" value="WW_DOMAIN_2"/>
    <property type="match status" value="1"/>
</dbReference>
<dbReference type="SMART" id="SM00441">
    <property type="entry name" value="FF"/>
    <property type="match status" value="5"/>
</dbReference>
<dbReference type="SMART" id="SM00456">
    <property type="entry name" value="WW"/>
    <property type="match status" value="2"/>
</dbReference>
<evidence type="ECO:0000259" key="10">
    <source>
        <dbReference type="PROSITE" id="PS50020"/>
    </source>
</evidence>
<reference evidence="12 13" key="1">
    <citation type="journal article" date="2016" name="Sci. Rep.">
        <title>The genome sequence of the outbreeding globe artichoke constructed de novo incorporating a phase-aware low-pass sequencing strategy of F1 progeny.</title>
        <authorList>
            <person name="Scaglione D."/>
            <person name="Reyes-Chin-Wo S."/>
            <person name="Acquadro A."/>
            <person name="Froenicke L."/>
            <person name="Portis E."/>
            <person name="Beitel C."/>
            <person name="Tirone M."/>
            <person name="Mauro R."/>
            <person name="Lo Monaco A."/>
            <person name="Mauromicale G."/>
            <person name="Faccioli P."/>
            <person name="Cattivelli L."/>
            <person name="Rieseberg L."/>
            <person name="Michelmore R."/>
            <person name="Lanteri S."/>
        </authorList>
    </citation>
    <scope>NUCLEOTIDE SEQUENCE [LARGE SCALE GENOMIC DNA]</scope>
    <source>
        <strain evidence="12">2C</strain>
    </source>
</reference>
<evidence type="ECO:0000256" key="6">
    <source>
        <dbReference type="ARBA" id="ARBA00056384"/>
    </source>
</evidence>
<dbReference type="CDD" id="cd00201">
    <property type="entry name" value="WW"/>
    <property type="match status" value="1"/>
</dbReference>
<feature type="domain" description="FF" evidence="11">
    <location>
        <begin position="651"/>
        <end position="714"/>
    </location>
</feature>
<evidence type="ECO:0000313" key="12">
    <source>
        <dbReference type="EMBL" id="KVH98803.1"/>
    </source>
</evidence>
<feature type="region of interest" description="Disordered" evidence="9">
    <location>
        <begin position="927"/>
        <end position="1071"/>
    </location>
</feature>
<comment type="similarity">
    <text evidence="7">Belongs to the PRPF40 family.</text>
</comment>
<dbReference type="GO" id="GO:0070063">
    <property type="term" value="F:RNA polymerase binding"/>
    <property type="evidence" value="ECO:0007669"/>
    <property type="project" value="UniProtKB-ARBA"/>
</dbReference>
<dbReference type="FunFam" id="1.10.10.440:FF:000013">
    <property type="entry name" value="pre-mRNA-processing protein 40A isoform X1"/>
    <property type="match status" value="1"/>
</dbReference>
<feature type="compositionally biased region" description="Basic residues" evidence="9">
    <location>
        <begin position="1016"/>
        <end position="1031"/>
    </location>
</feature>
<feature type="region of interest" description="Disordered" evidence="9">
    <location>
        <begin position="140"/>
        <end position="197"/>
    </location>
</feature>
<keyword evidence="3" id="KW-0677">Repeat</keyword>
<dbReference type="InterPro" id="IPR036517">
    <property type="entry name" value="FF_domain_sf"/>
</dbReference>
<feature type="compositionally biased region" description="Polar residues" evidence="9">
    <location>
        <begin position="140"/>
        <end position="163"/>
    </location>
</feature>
<dbReference type="Pfam" id="PF01846">
    <property type="entry name" value="FF"/>
    <property type="match status" value="5"/>
</dbReference>
<feature type="compositionally biased region" description="Low complexity" evidence="9">
    <location>
        <begin position="57"/>
        <end position="71"/>
    </location>
</feature>
<feature type="compositionally biased region" description="Polar residues" evidence="9">
    <location>
        <begin position="19"/>
        <end position="34"/>
    </location>
</feature>
<evidence type="ECO:0000256" key="5">
    <source>
        <dbReference type="ARBA" id="ARBA00023242"/>
    </source>
</evidence>
<dbReference type="OMA" id="RDEIFQD"/>
<dbReference type="Pfam" id="PF00397">
    <property type="entry name" value="WW"/>
    <property type="match status" value="1"/>
</dbReference>
<feature type="compositionally biased region" description="Polar residues" evidence="9">
    <location>
        <begin position="181"/>
        <end position="197"/>
    </location>
</feature>
<accession>A0A103XXS4</accession>
<dbReference type="PANTHER" id="PTHR11864:SF36">
    <property type="entry name" value="DEATH DOMAIN, WW DOMAIN, FF DOMAIN, WW DOMAIN SUPERFAMILY, FF DOMAIN SUPERFAMILY PROTEIN"/>
    <property type="match status" value="1"/>
</dbReference>
<dbReference type="AlphaFoldDB" id="A0A103XXS4"/>
<evidence type="ECO:0000256" key="7">
    <source>
        <dbReference type="ARBA" id="ARBA00061317"/>
    </source>
</evidence>
<evidence type="ECO:0000259" key="11">
    <source>
        <dbReference type="PROSITE" id="PS51676"/>
    </source>
</evidence>
<dbReference type="InterPro" id="IPR002713">
    <property type="entry name" value="FF_domain"/>
</dbReference>
<dbReference type="PROSITE" id="PS51676">
    <property type="entry name" value="FF"/>
    <property type="match status" value="5"/>
</dbReference>
<organism evidence="12 13">
    <name type="scientific">Cynara cardunculus var. scolymus</name>
    <name type="common">Globe artichoke</name>
    <name type="synonym">Cynara scolymus</name>
    <dbReference type="NCBI Taxonomy" id="59895"/>
    <lineage>
        <taxon>Eukaryota</taxon>
        <taxon>Viridiplantae</taxon>
        <taxon>Streptophyta</taxon>
        <taxon>Embryophyta</taxon>
        <taxon>Tracheophyta</taxon>
        <taxon>Spermatophyta</taxon>
        <taxon>Magnoliopsida</taxon>
        <taxon>eudicotyledons</taxon>
        <taxon>Gunneridae</taxon>
        <taxon>Pentapetalae</taxon>
        <taxon>asterids</taxon>
        <taxon>campanulids</taxon>
        <taxon>Asterales</taxon>
        <taxon>Asteraceae</taxon>
        <taxon>Carduoideae</taxon>
        <taxon>Cardueae</taxon>
        <taxon>Carduinae</taxon>
        <taxon>Cynara</taxon>
    </lineage>
</organism>
<name>A0A103XXS4_CYNCS</name>
<dbReference type="PROSITE" id="PS01159">
    <property type="entry name" value="WW_DOMAIN_1"/>
    <property type="match status" value="1"/>
</dbReference>
<evidence type="ECO:0000256" key="2">
    <source>
        <dbReference type="ARBA" id="ARBA00022664"/>
    </source>
</evidence>
<feature type="region of interest" description="Disordered" evidence="9">
    <location>
        <begin position="477"/>
        <end position="502"/>
    </location>
</feature>
<feature type="domain" description="FF" evidence="11">
    <location>
        <begin position="863"/>
        <end position="918"/>
    </location>
</feature>
<evidence type="ECO:0000256" key="1">
    <source>
        <dbReference type="ARBA" id="ARBA00004123"/>
    </source>
</evidence>
<feature type="region of interest" description="Disordered" evidence="9">
    <location>
        <begin position="1"/>
        <end position="107"/>
    </location>
</feature>
<evidence type="ECO:0000256" key="3">
    <source>
        <dbReference type="ARBA" id="ARBA00022737"/>
    </source>
</evidence>
<feature type="compositionally biased region" description="Low complexity" evidence="9">
    <location>
        <begin position="164"/>
        <end position="180"/>
    </location>
</feature>
<feature type="compositionally biased region" description="Basic and acidic residues" evidence="9">
    <location>
        <begin position="927"/>
        <end position="986"/>
    </location>
</feature>
<keyword evidence="13" id="KW-1185">Reference proteome</keyword>
<dbReference type="FunFam" id="1.10.10.440:FF:000026">
    <property type="entry name" value="Pre-mRNA-processing protein 40A"/>
    <property type="match status" value="1"/>
</dbReference>
<dbReference type="SUPFAM" id="SSF81698">
    <property type="entry name" value="FF domain"/>
    <property type="match status" value="5"/>
</dbReference>
<feature type="compositionally biased region" description="Basic and acidic residues" evidence="9">
    <location>
        <begin position="477"/>
        <end position="494"/>
    </location>
</feature>
<feature type="compositionally biased region" description="Acidic residues" evidence="9">
    <location>
        <begin position="1058"/>
        <end position="1071"/>
    </location>
</feature>
<keyword evidence="4" id="KW-0508">mRNA splicing</keyword>
<comment type="subcellular location">
    <subcellularLocation>
        <location evidence="1">Nucleus</location>
    </subcellularLocation>
</comment>
<dbReference type="GO" id="GO:0005685">
    <property type="term" value="C:U1 snRNP"/>
    <property type="evidence" value="ECO:0007669"/>
    <property type="project" value="TreeGrafter"/>
</dbReference>
<feature type="compositionally biased region" description="Basic and acidic residues" evidence="9">
    <location>
        <begin position="1004"/>
        <end position="1015"/>
    </location>
</feature>
<evidence type="ECO:0000313" key="13">
    <source>
        <dbReference type="Proteomes" id="UP000243975"/>
    </source>
</evidence>
<dbReference type="SUPFAM" id="SSF51045">
    <property type="entry name" value="WW domain"/>
    <property type="match status" value="1"/>
</dbReference>
<feature type="compositionally biased region" description="Polar residues" evidence="9">
    <location>
        <begin position="1"/>
        <end position="10"/>
    </location>
</feature>
<feature type="domain" description="FF" evidence="11">
    <location>
        <begin position="480"/>
        <end position="547"/>
    </location>
</feature>
<dbReference type="Proteomes" id="UP000243975">
    <property type="component" value="Unassembled WGS sequence"/>
</dbReference>
<dbReference type="GO" id="GO:0071004">
    <property type="term" value="C:U2-type prespliceosome"/>
    <property type="evidence" value="ECO:0007669"/>
    <property type="project" value="TreeGrafter"/>
</dbReference>
<gene>
    <name evidence="12" type="ORF">Ccrd_022969</name>
</gene>
<comment type="subunit">
    <text evidence="8">Interacts (via the WW domains) with the phosphorylated C-terminal domain of NRPB1 (via CTD domain).</text>
</comment>
<dbReference type="Pfam" id="PF25432">
    <property type="entry name" value="FF_PRPF40A"/>
    <property type="match status" value="1"/>
</dbReference>
<dbReference type="PANTHER" id="PTHR11864">
    <property type="entry name" value="PRE-MRNA-PROCESSING PROTEIN PRP40"/>
    <property type="match status" value="1"/>
</dbReference>
<dbReference type="EMBL" id="LEKV01003675">
    <property type="protein sequence ID" value="KVH98803.1"/>
    <property type="molecule type" value="Genomic_DNA"/>
</dbReference>
<protein>
    <submittedName>
        <fullName evidence="12">FF domain-containing protein</fullName>
    </submittedName>
</protein>
<evidence type="ECO:0000256" key="8">
    <source>
        <dbReference type="ARBA" id="ARBA00064817"/>
    </source>
</evidence>
<dbReference type="InterPro" id="IPR036020">
    <property type="entry name" value="WW_dom_sf"/>
</dbReference>
<dbReference type="InterPro" id="IPR039726">
    <property type="entry name" value="Prp40-like"/>
</dbReference>
<feature type="domain" description="WW" evidence="10">
    <location>
        <begin position="191"/>
        <end position="224"/>
    </location>
</feature>
<dbReference type="FunFam" id="1.10.10.440:FF:000073">
    <property type="entry name" value="Predicted protein"/>
    <property type="match status" value="1"/>
</dbReference>
<proteinExistence type="inferred from homology"/>
<comment type="function">
    <text evidence="6">Binds the phosphorylated C-terminal domain (CTD) of the largest subunit of RNA polymerase II and functions as a scaffold for RNA processing machineries. May be involved in pre-mRNA splicing.</text>
</comment>
<dbReference type="STRING" id="59895.A0A103XXS4"/>
<dbReference type="Gramene" id="KVH98803">
    <property type="protein sequence ID" value="KVH98803"/>
    <property type="gene ID" value="Ccrd_022969"/>
</dbReference>
<feature type="compositionally biased region" description="Polar residues" evidence="9">
    <location>
        <begin position="80"/>
        <end position="100"/>
    </location>
</feature>
<dbReference type="GO" id="GO:0003723">
    <property type="term" value="F:RNA binding"/>
    <property type="evidence" value="ECO:0007669"/>
    <property type="project" value="TreeGrafter"/>
</dbReference>
<feature type="compositionally biased region" description="Low complexity" evidence="9">
    <location>
        <begin position="291"/>
        <end position="308"/>
    </location>
</feature>
<feature type="region of interest" description="Disordered" evidence="9">
    <location>
        <begin position="282"/>
        <end position="308"/>
    </location>
</feature>